<dbReference type="InterPro" id="IPR015940">
    <property type="entry name" value="UBA"/>
</dbReference>
<feature type="domain" description="UBA" evidence="1">
    <location>
        <begin position="314"/>
        <end position="354"/>
    </location>
</feature>
<dbReference type="Pfam" id="PF00627">
    <property type="entry name" value="UBA"/>
    <property type="match status" value="1"/>
</dbReference>
<dbReference type="SUPFAM" id="SSF46934">
    <property type="entry name" value="UBA-like"/>
    <property type="match status" value="1"/>
</dbReference>
<proteinExistence type="predicted"/>
<organism evidence="2 3">
    <name type="scientific">Pelagomonas calceolata</name>
    <dbReference type="NCBI Taxonomy" id="35677"/>
    <lineage>
        <taxon>Eukaryota</taxon>
        <taxon>Sar</taxon>
        <taxon>Stramenopiles</taxon>
        <taxon>Ochrophyta</taxon>
        <taxon>Pelagophyceae</taxon>
        <taxon>Pelagomonadales</taxon>
        <taxon>Pelagomonadaceae</taxon>
        <taxon>Pelagomonas</taxon>
    </lineage>
</organism>
<dbReference type="SUPFAM" id="SSF117839">
    <property type="entry name" value="WWE domain"/>
    <property type="match status" value="1"/>
</dbReference>
<dbReference type="Gene3D" id="1.10.8.10">
    <property type="entry name" value="DNA helicase RuvA subunit, C-terminal domain"/>
    <property type="match status" value="1"/>
</dbReference>
<comment type="caution">
    <text evidence="2">The sequence shown here is derived from an EMBL/GenBank/DDBJ whole genome shotgun (WGS) entry which is preliminary data.</text>
</comment>
<reference evidence="2" key="1">
    <citation type="submission" date="2021-11" db="EMBL/GenBank/DDBJ databases">
        <authorList>
            <consortium name="Genoscope - CEA"/>
            <person name="William W."/>
        </authorList>
    </citation>
    <scope>NUCLEOTIDE SEQUENCE</scope>
</reference>
<dbReference type="InterPro" id="IPR037197">
    <property type="entry name" value="WWE_dom_sf"/>
</dbReference>
<dbReference type="AlphaFoldDB" id="A0A8J2WUE0"/>
<protein>
    <recommendedName>
        <fullName evidence="1">UBA domain-containing protein</fullName>
    </recommendedName>
</protein>
<dbReference type="Proteomes" id="UP000789595">
    <property type="component" value="Unassembled WGS sequence"/>
</dbReference>
<dbReference type="EMBL" id="CAKKNE010000002">
    <property type="protein sequence ID" value="CAH0367644.1"/>
    <property type="molecule type" value="Genomic_DNA"/>
</dbReference>
<evidence type="ECO:0000259" key="1">
    <source>
        <dbReference type="PROSITE" id="PS50030"/>
    </source>
</evidence>
<dbReference type="Gene3D" id="3.30.720.50">
    <property type="match status" value="1"/>
</dbReference>
<sequence>QAGSESTAAPAPPNGLKDHTGRAYIAAHRFHGDERAPEGQHHHTSMTYLAYKRLTTRRKNAKIEARNQQRRTLKELAERRGDTPAKNSTPGRAKTRLELRALAPTLQGSADAFTWFRDRTTKAAPNGRGWYFLTSEGWTEFGPRQCEVIEKTFTRDKQRLVKVPAGHNIVEKCVVDLDRMLVVDPVLPDFASATEPLPPALPVRRVANPDSVKKWRYSLSIDEAPHEAFDANDSELLSLAEETGRPCVVLYDSDRAIVVDLAKKRWVDGLFALGVDDDAEEFSGRVKKDATVTERDLPVATPVTSSAPLREELHSEDDLCAQLVAMGFDRQRAAVALVATDGDVEEAAMVLSGG</sequence>
<dbReference type="PROSITE" id="PS50030">
    <property type="entry name" value="UBA"/>
    <property type="match status" value="1"/>
</dbReference>
<feature type="non-terminal residue" evidence="2">
    <location>
        <position position="1"/>
    </location>
</feature>
<accession>A0A8J2WUE0</accession>
<evidence type="ECO:0000313" key="2">
    <source>
        <dbReference type="EMBL" id="CAH0367644.1"/>
    </source>
</evidence>
<keyword evidence="3" id="KW-1185">Reference proteome</keyword>
<dbReference type="InterPro" id="IPR004170">
    <property type="entry name" value="WWE_dom"/>
</dbReference>
<evidence type="ECO:0000313" key="3">
    <source>
        <dbReference type="Proteomes" id="UP000789595"/>
    </source>
</evidence>
<name>A0A8J2WUE0_9STRA</name>
<dbReference type="InterPro" id="IPR009060">
    <property type="entry name" value="UBA-like_sf"/>
</dbReference>
<gene>
    <name evidence="2" type="ORF">PECAL_2P06760</name>
</gene>
<dbReference type="Pfam" id="PF02825">
    <property type="entry name" value="WWE"/>
    <property type="match status" value="1"/>
</dbReference>
<dbReference type="SMART" id="SM00165">
    <property type="entry name" value="UBA"/>
    <property type="match status" value="1"/>
</dbReference>